<name>A0A227KPS4_9BURK</name>
<gene>
    <name evidence="2" type="ORF">ADH67_03885</name>
</gene>
<sequence length="201" mass="22452">MVKKLTLAASFAFLAGCSILPDRPPLNYYDFSISPPAETVISSKKLPASVRVNLPDIATPYNSPKLYIKGKDNRFYATNINRLVASPNDIIGDDLRQWLDRTGPWSMVLAPNSLASPDYQMTLYISELFANASVQQPGDTVISMDVSVTRASNDKLVFNKHYRIVTPIEQESVPALIKSYSVGFNNLFEELSKDLNNRFIK</sequence>
<dbReference type="AlphaFoldDB" id="A0A227KPS4"/>
<reference evidence="3" key="1">
    <citation type="submission" date="2017-05" db="EMBL/GenBank/DDBJ databases">
        <title>Improved OligoMM genomes.</title>
        <authorList>
            <person name="Garzetti D."/>
        </authorList>
    </citation>
    <scope>NUCLEOTIDE SEQUENCE [LARGE SCALE GENOMIC DNA]</scope>
    <source>
        <strain evidence="3">YL45</strain>
    </source>
</reference>
<dbReference type="InterPro" id="IPR005586">
    <property type="entry name" value="ABC_trans_aux"/>
</dbReference>
<organism evidence="2 3">
    <name type="scientific">Turicimonas muris</name>
    <dbReference type="NCBI Taxonomy" id="1796652"/>
    <lineage>
        <taxon>Bacteria</taxon>
        <taxon>Pseudomonadati</taxon>
        <taxon>Pseudomonadota</taxon>
        <taxon>Betaproteobacteria</taxon>
        <taxon>Burkholderiales</taxon>
        <taxon>Sutterellaceae</taxon>
        <taxon>Turicimonas</taxon>
    </lineage>
</organism>
<dbReference type="GeneID" id="78362442"/>
<evidence type="ECO:0000313" key="2">
    <source>
        <dbReference type="EMBL" id="OXE50153.1"/>
    </source>
</evidence>
<dbReference type="Gene3D" id="3.40.50.10610">
    <property type="entry name" value="ABC-type transport auxiliary lipoprotein component"/>
    <property type="match status" value="1"/>
</dbReference>
<comment type="caution">
    <text evidence="2">The sequence shown here is derived from an EMBL/GenBank/DDBJ whole genome shotgun (WGS) entry which is preliminary data.</text>
</comment>
<evidence type="ECO:0000313" key="3">
    <source>
        <dbReference type="Proteomes" id="UP000214610"/>
    </source>
</evidence>
<dbReference type="Pfam" id="PF03886">
    <property type="entry name" value="ABC_trans_aux"/>
    <property type="match status" value="1"/>
</dbReference>
<dbReference type="EMBL" id="NHMP01000002">
    <property type="protein sequence ID" value="OXE50153.1"/>
    <property type="molecule type" value="Genomic_DNA"/>
</dbReference>
<feature type="domain" description="ABC-type transport auxiliary lipoprotein component" evidence="1">
    <location>
        <begin position="30"/>
        <end position="190"/>
    </location>
</feature>
<accession>A0A227KPS4</accession>
<dbReference type="RefSeq" id="WP_066594706.1">
    <property type="nucleotide sequence ID" value="NZ_CAJTBZ010000014.1"/>
</dbReference>
<protein>
    <recommendedName>
        <fullName evidence="1">ABC-type transport auxiliary lipoprotein component domain-containing protein</fullName>
    </recommendedName>
</protein>
<keyword evidence="3" id="KW-1185">Reference proteome</keyword>
<dbReference type="SUPFAM" id="SSF159594">
    <property type="entry name" value="XCC0632-like"/>
    <property type="match status" value="1"/>
</dbReference>
<dbReference type="PROSITE" id="PS51257">
    <property type="entry name" value="PROKAR_LIPOPROTEIN"/>
    <property type="match status" value="1"/>
</dbReference>
<dbReference type="Proteomes" id="UP000214610">
    <property type="component" value="Unassembled WGS sequence"/>
</dbReference>
<proteinExistence type="predicted"/>
<evidence type="ECO:0000259" key="1">
    <source>
        <dbReference type="Pfam" id="PF03886"/>
    </source>
</evidence>